<evidence type="ECO:0000256" key="2">
    <source>
        <dbReference type="ARBA" id="ARBA00022723"/>
    </source>
</evidence>
<dbReference type="SUPFAM" id="SSF46626">
    <property type="entry name" value="Cytochrome c"/>
    <property type="match status" value="1"/>
</dbReference>
<dbReference type="PROSITE" id="PS51007">
    <property type="entry name" value="CYTC"/>
    <property type="match status" value="1"/>
</dbReference>
<dbReference type="AlphaFoldDB" id="A0A4V2P7U0"/>
<evidence type="ECO:0000256" key="4">
    <source>
        <dbReference type="PROSITE-ProRule" id="PRU00433"/>
    </source>
</evidence>
<keyword evidence="3 4" id="KW-0408">Iron</keyword>
<sequence length="469" mass="51196">MKKVILVASLFLMLPNLAETDPALLFNGGNRLSGGETSVFDTSHNAFSLPARNLGILRRDNFFIGNAFFKQPWVSAPASTSARDGLGPLFNINTCQGCHVKDGRGRPPISDGESLISALVRISVPAKTDEQKKEAAKKGVATEPNYGDQLQTNAIHGIKKEGDADIKYVEIKGQYSDGESYILIKPTLTLSELNYGELHPDSLFSIRTAPAMVGLGLLEAIKEEDILALADKDDTNSDGISGRPNWVWDVKQKKKALGRFGWKSNQPTVEQQSAGAFLGDMGLTSSLFPNQNCSGVQQKCQQAPDGGKPEVTDEILSKVVFYASMLGVPARRDVDNIKVKLGQKLFTDTGCASCHTSQFTTGNSEKFPELSGQKIHPYTDLLLHDMGEGLSDNRPDFDAAGNEWRTPPLWGIGLVEKVNKHTRFLHDGRARNLTEAILWHGGEAKQSKEKFAALAKQEREAVIAFLKSL</sequence>
<name>A0A4V2P7U0_9GAMM</name>
<evidence type="ECO:0000256" key="1">
    <source>
        <dbReference type="ARBA" id="ARBA00022617"/>
    </source>
</evidence>
<feature type="signal peptide" evidence="5">
    <location>
        <begin position="1"/>
        <end position="18"/>
    </location>
</feature>
<feature type="chain" id="PRO_5020746026" evidence="5">
    <location>
        <begin position="19"/>
        <end position="469"/>
    </location>
</feature>
<dbReference type="GO" id="GO:0020037">
    <property type="term" value="F:heme binding"/>
    <property type="evidence" value="ECO:0007669"/>
    <property type="project" value="InterPro"/>
</dbReference>
<evidence type="ECO:0000256" key="5">
    <source>
        <dbReference type="SAM" id="SignalP"/>
    </source>
</evidence>
<protein>
    <submittedName>
        <fullName evidence="7">CxxC motif-containing protein (DUF1111 family)</fullName>
    </submittedName>
</protein>
<dbReference type="GO" id="GO:0009055">
    <property type="term" value="F:electron transfer activity"/>
    <property type="evidence" value="ECO:0007669"/>
    <property type="project" value="InterPro"/>
</dbReference>
<comment type="caution">
    <text evidence="7">The sequence shown here is derived from an EMBL/GenBank/DDBJ whole genome shotgun (WGS) entry which is preliminary data.</text>
</comment>
<dbReference type="InterPro" id="IPR010538">
    <property type="entry name" value="DHOR"/>
</dbReference>
<keyword evidence="2 4" id="KW-0479">Metal-binding</keyword>
<dbReference type="InterPro" id="IPR009056">
    <property type="entry name" value="Cyt_c-like_dom"/>
</dbReference>
<keyword evidence="5" id="KW-0732">Signal</keyword>
<keyword evidence="8" id="KW-1185">Reference proteome</keyword>
<evidence type="ECO:0000313" key="7">
    <source>
        <dbReference type="EMBL" id="TCJ83165.1"/>
    </source>
</evidence>
<evidence type="ECO:0000256" key="3">
    <source>
        <dbReference type="ARBA" id="ARBA00023004"/>
    </source>
</evidence>
<dbReference type="PIRSF" id="PIRSF028099">
    <property type="entry name" value="DUF1111"/>
    <property type="match status" value="1"/>
</dbReference>
<reference evidence="7 8" key="1">
    <citation type="submission" date="2019-03" db="EMBL/GenBank/DDBJ databases">
        <title>Genomic Encyclopedia of Type Strains, Phase IV (KMG-IV): sequencing the most valuable type-strain genomes for metagenomic binning, comparative biology and taxonomic classification.</title>
        <authorList>
            <person name="Goeker M."/>
        </authorList>
    </citation>
    <scope>NUCLEOTIDE SEQUENCE [LARGE SCALE GENOMIC DNA]</scope>
    <source>
        <strain evidence="7 8">DSM 24830</strain>
    </source>
</reference>
<dbReference type="GO" id="GO:0004130">
    <property type="term" value="F:cytochrome-c peroxidase activity"/>
    <property type="evidence" value="ECO:0007669"/>
    <property type="project" value="TreeGrafter"/>
</dbReference>
<dbReference type="Pfam" id="PF06537">
    <property type="entry name" value="DHOR"/>
    <property type="match status" value="1"/>
</dbReference>
<gene>
    <name evidence="7" type="ORF">EV695_3903</name>
</gene>
<dbReference type="InterPro" id="IPR051395">
    <property type="entry name" value="Cytochrome_c_Peroxidase/MauG"/>
</dbReference>
<proteinExistence type="predicted"/>
<accession>A0A4V2P7U0</accession>
<evidence type="ECO:0000259" key="6">
    <source>
        <dbReference type="PROSITE" id="PS51007"/>
    </source>
</evidence>
<dbReference type="GO" id="GO:0046872">
    <property type="term" value="F:metal ion binding"/>
    <property type="evidence" value="ECO:0007669"/>
    <property type="project" value="UniProtKB-KW"/>
</dbReference>
<dbReference type="PANTHER" id="PTHR30600">
    <property type="entry name" value="CYTOCHROME C PEROXIDASE-RELATED"/>
    <property type="match status" value="1"/>
</dbReference>
<dbReference type="Gene3D" id="1.10.760.10">
    <property type="entry name" value="Cytochrome c-like domain"/>
    <property type="match status" value="1"/>
</dbReference>
<keyword evidence="1 4" id="KW-0349">Heme</keyword>
<dbReference type="InterPro" id="IPR036909">
    <property type="entry name" value="Cyt_c-like_dom_sf"/>
</dbReference>
<organism evidence="7 8">
    <name type="scientific">Cocleimonas flava</name>
    <dbReference type="NCBI Taxonomy" id="634765"/>
    <lineage>
        <taxon>Bacteria</taxon>
        <taxon>Pseudomonadati</taxon>
        <taxon>Pseudomonadota</taxon>
        <taxon>Gammaproteobacteria</taxon>
        <taxon>Thiotrichales</taxon>
        <taxon>Thiotrichaceae</taxon>
        <taxon>Cocleimonas</taxon>
    </lineage>
</organism>
<feature type="domain" description="Cytochrome c" evidence="6">
    <location>
        <begin position="337"/>
        <end position="469"/>
    </location>
</feature>
<dbReference type="Proteomes" id="UP000294887">
    <property type="component" value="Unassembled WGS sequence"/>
</dbReference>
<dbReference type="RefSeq" id="WP_131907644.1">
    <property type="nucleotide sequence ID" value="NZ_BAAAFU010000007.1"/>
</dbReference>
<dbReference type="PANTHER" id="PTHR30600:SF4">
    <property type="entry name" value="CYTOCHROME C DOMAIN-CONTAINING PROTEIN"/>
    <property type="match status" value="1"/>
</dbReference>
<evidence type="ECO:0000313" key="8">
    <source>
        <dbReference type="Proteomes" id="UP000294887"/>
    </source>
</evidence>
<dbReference type="EMBL" id="SMFQ01000005">
    <property type="protein sequence ID" value="TCJ83165.1"/>
    <property type="molecule type" value="Genomic_DNA"/>
</dbReference>
<dbReference type="OrthoDB" id="9805202at2"/>